<dbReference type="Proteomes" id="UP000242662">
    <property type="component" value="Unassembled WGS sequence"/>
</dbReference>
<evidence type="ECO:0000256" key="1">
    <source>
        <dbReference type="SAM" id="SignalP"/>
    </source>
</evidence>
<name>A0A1G6MX76_9BACI</name>
<keyword evidence="1" id="KW-0732">Signal</keyword>
<evidence type="ECO:0000313" key="2">
    <source>
        <dbReference type="EMBL" id="SDC60051.1"/>
    </source>
</evidence>
<proteinExistence type="predicted"/>
<dbReference type="RefSeq" id="WP_090776431.1">
    <property type="nucleotide sequence ID" value="NZ_FMYM01000011.1"/>
</dbReference>
<dbReference type="STRING" id="1464122.SAMN05421737_11126"/>
<organism evidence="2 3">
    <name type="scientific">Shouchella lonarensis</name>
    <dbReference type="NCBI Taxonomy" id="1464122"/>
    <lineage>
        <taxon>Bacteria</taxon>
        <taxon>Bacillati</taxon>
        <taxon>Bacillota</taxon>
        <taxon>Bacilli</taxon>
        <taxon>Bacillales</taxon>
        <taxon>Bacillaceae</taxon>
        <taxon>Shouchella</taxon>
    </lineage>
</organism>
<feature type="signal peptide" evidence="1">
    <location>
        <begin position="1"/>
        <end position="22"/>
    </location>
</feature>
<protein>
    <submittedName>
        <fullName evidence="2">Uncharacterized protein</fullName>
    </submittedName>
</protein>
<sequence length="123" mass="12895">MKKVLSALTAVALLTAGGFASAGTKYENYSLTVPKMNGSVKTSAQTKSNAGKSANLKVTTLGKHVDARAYSAKGGTGKWVRVSTTGTYDLHNEISKNDATRVHVSSDLLTVVASSMKGSWRSN</sequence>
<dbReference type="AlphaFoldDB" id="A0A1G6MX76"/>
<dbReference type="OrthoDB" id="2973880at2"/>
<gene>
    <name evidence="2" type="ORF">SAMN05421737_11126</name>
</gene>
<evidence type="ECO:0000313" key="3">
    <source>
        <dbReference type="Proteomes" id="UP000242662"/>
    </source>
</evidence>
<accession>A0A1G6MX76</accession>
<keyword evidence="3" id="KW-1185">Reference proteome</keyword>
<feature type="chain" id="PRO_5017346662" evidence="1">
    <location>
        <begin position="23"/>
        <end position="123"/>
    </location>
</feature>
<reference evidence="3" key="1">
    <citation type="submission" date="2016-09" db="EMBL/GenBank/DDBJ databases">
        <authorList>
            <person name="Varghese N."/>
            <person name="Submissions S."/>
        </authorList>
    </citation>
    <scope>NUCLEOTIDE SEQUENCE [LARGE SCALE GENOMIC DNA]</scope>
    <source>
        <strain evidence="3">25nlg</strain>
    </source>
</reference>
<dbReference type="EMBL" id="FMYM01000011">
    <property type="protein sequence ID" value="SDC60051.1"/>
    <property type="molecule type" value="Genomic_DNA"/>
</dbReference>